<sequence>MALLLLLAPVTGGQILDDLVDDGGDDFINYRAKRLFTDTSSDCLRCMSAYDTVSCQRCWSSKTNIIPFHGKRSTPVLVLATRDGQPLVRLQRSSGCGCCYMSRLSNYQCCHLCSLTAKRSSKRSAALVAAGSMNPV</sequence>
<dbReference type="EMBL" id="PZQS01000013">
    <property type="protein sequence ID" value="PVD19746.1"/>
    <property type="molecule type" value="Genomic_DNA"/>
</dbReference>
<dbReference type="AlphaFoldDB" id="A0A2T7NF06"/>
<gene>
    <name evidence="1" type="ORF">C0Q70_20237</name>
</gene>
<proteinExistence type="predicted"/>
<reference evidence="1 2" key="1">
    <citation type="submission" date="2018-04" db="EMBL/GenBank/DDBJ databases">
        <title>The genome of golden apple snail Pomacea canaliculata provides insight into stress tolerance and invasive adaptation.</title>
        <authorList>
            <person name="Liu C."/>
            <person name="Liu B."/>
            <person name="Ren Y."/>
            <person name="Zhang Y."/>
            <person name="Wang H."/>
            <person name="Li S."/>
            <person name="Jiang F."/>
            <person name="Yin L."/>
            <person name="Zhang G."/>
            <person name="Qian W."/>
            <person name="Fan W."/>
        </authorList>
    </citation>
    <scope>NUCLEOTIDE SEQUENCE [LARGE SCALE GENOMIC DNA]</scope>
    <source>
        <strain evidence="1">SZHN2017</strain>
        <tissue evidence="1">Muscle</tissue>
    </source>
</reference>
<dbReference type="Proteomes" id="UP000245119">
    <property type="component" value="Linkage Group LG13"/>
</dbReference>
<protein>
    <submittedName>
        <fullName evidence="1">Uncharacterized protein</fullName>
    </submittedName>
</protein>
<organism evidence="1 2">
    <name type="scientific">Pomacea canaliculata</name>
    <name type="common">Golden apple snail</name>
    <dbReference type="NCBI Taxonomy" id="400727"/>
    <lineage>
        <taxon>Eukaryota</taxon>
        <taxon>Metazoa</taxon>
        <taxon>Spiralia</taxon>
        <taxon>Lophotrochozoa</taxon>
        <taxon>Mollusca</taxon>
        <taxon>Gastropoda</taxon>
        <taxon>Caenogastropoda</taxon>
        <taxon>Architaenioglossa</taxon>
        <taxon>Ampullarioidea</taxon>
        <taxon>Ampullariidae</taxon>
        <taxon>Pomacea</taxon>
    </lineage>
</organism>
<accession>A0A2T7NF06</accession>
<evidence type="ECO:0000313" key="1">
    <source>
        <dbReference type="EMBL" id="PVD19746.1"/>
    </source>
</evidence>
<comment type="caution">
    <text evidence="1">The sequence shown here is derived from an EMBL/GenBank/DDBJ whole genome shotgun (WGS) entry which is preliminary data.</text>
</comment>
<keyword evidence="2" id="KW-1185">Reference proteome</keyword>
<evidence type="ECO:0000313" key="2">
    <source>
        <dbReference type="Proteomes" id="UP000245119"/>
    </source>
</evidence>
<name>A0A2T7NF06_POMCA</name>